<evidence type="ECO:0000256" key="1">
    <source>
        <dbReference type="SAM" id="Phobius"/>
    </source>
</evidence>
<name>A0ABW5LL46_9FLAO</name>
<protein>
    <submittedName>
        <fullName evidence="3">FecR domain-containing protein</fullName>
    </submittedName>
</protein>
<organism evidence="3 4">
    <name type="scientific">Aquimarina rubra</name>
    <dbReference type="NCBI Taxonomy" id="1920033"/>
    <lineage>
        <taxon>Bacteria</taxon>
        <taxon>Pseudomonadati</taxon>
        <taxon>Bacteroidota</taxon>
        <taxon>Flavobacteriia</taxon>
        <taxon>Flavobacteriales</taxon>
        <taxon>Flavobacteriaceae</taxon>
        <taxon>Aquimarina</taxon>
    </lineage>
</organism>
<dbReference type="PANTHER" id="PTHR30273:SF2">
    <property type="entry name" value="PROTEIN FECR"/>
    <property type="match status" value="1"/>
</dbReference>
<comment type="caution">
    <text evidence="3">The sequence shown here is derived from an EMBL/GenBank/DDBJ whole genome shotgun (WGS) entry which is preliminary data.</text>
</comment>
<feature type="transmembrane region" description="Helical" evidence="1">
    <location>
        <begin position="45"/>
        <end position="66"/>
    </location>
</feature>
<keyword evidence="1" id="KW-0472">Membrane</keyword>
<dbReference type="InterPro" id="IPR012373">
    <property type="entry name" value="Ferrdict_sens_TM"/>
</dbReference>
<accession>A0ABW5LL46</accession>
<proteinExistence type="predicted"/>
<evidence type="ECO:0000259" key="2">
    <source>
        <dbReference type="Pfam" id="PF16344"/>
    </source>
</evidence>
<feature type="domain" description="Protein FecR C-terminal" evidence="2">
    <location>
        <begin position="290"/>
        <end position="358"/>
    </location>
</feature>
<dbReference type="Pfam" id="PF16344">
    <property type="entry name" value="FecR_C"/>
    <property type="match status" value="1"/>
</dbReference>
<dbReference type="Proteomes" id="UP001597319">
    <property type="component" value="Unassembled WGS sequence"/>
</dbReference>
<dbReference type="PANTHER" id="PTHR30273">
    <property type="entry name" value="PERIPLASMIC SIGNAL SENSOR AND SIGMA FACTOR ACTIVATOR FECR-RELATED"/>
    <property type="match status" value="1"/>
</dbReference>
<dbReference type="RefSeq" id="WP_378294335.1">
    <property type="nucleotide sequence ID" value="NZ_JBHULE010000019.1"/>
</dbReference>
<evidence type="ECO:0000313" key="4">
    <source>
        <dbReference type="Proteomes" id="UP001597319"/>
    </source>
</evidence>
<sequence>MKEDKDLLKELLQTKFKDDVVPSSRTSFDHIFDAVQEKSDDKSSFFWYTAGVILLMLIGVVTLYYIKNSKTSKTSIEEITTEIPIQKENNILITKTEDTISNKKEDNTTIILENKTLENTTQTKKDVPAKKVDVTTLKPEDEIIEKGVITVTYTASEKYASTEYTKYNRLPDSSTIVVRKNSKVNFTATKQGYRRADITGTVFLNIKNDASEPFILFGKYCKIQITGKSFAIHSGAKADLMTLLDGSAKVVHNVTKEVRDLIPGESLRVDTNGISLLEKSPNRFAWKTGKLYYKDALVDQIINDLDENYDAKIILKNGDILNCKYSGSFEKANTTKILTGIAKSLNLQITKKDDIFIITGKGCSD</sequence>
<keyword evidence="1" id="KW-0812">Transmembrane</keyword>
<dbReference type="InterPro" id="IPR032508">
    <property type="entry name" value="FecR_C"/>
</dbReference>
<dbReference type="Gene3D" id="2.60.120.1440">
    <property type="match status" value="1"/>
</dbReference>
<reference evidence="4" key="1">
    <citation type="journal article" date="2019" name="Int. J. Syst. Evol. Microbiol.">
        <title>The Global Catalogue of Microorganisms (GCM) 10K type strain sequencing project: providing services to taxonomists for standard genome sequencing and annotation.</title>
        <authorList>
            <consortium name="The Broad Institute Genomics Platform"/>
            <consortium name="The Broad Institute Genome Sequencing Center for Infectious Disease"/>
            <person name="Wu L."/>
            <person name="Ma J."/>
        </authorList>
    </citation>
    <scope>NUCLEOTIDE SEQUENCE [LARGE SCALE GENOMIC DNA]</scope>
    <source>
        <strain evidence="4">KCTC 52274</strain>
    </source>
</reference>
<keyword evidence="4" id="KW-1185">Reference proteome</keyword>
<gene>
    <name evidence="3" type="ORF">ACFSR1_17635</name>
</gene>
<evidence type="ECO:0000313" key="3">
    <source>
        <dbReference type="EMBL" id="MFD2564509.1"/>
    </source>
</evidence>
<keyword evidence="1" id="KW-1133">Transmembrane helix</keyword>
<dbReference type="Gene3D" id="3.55.50.30">
    <property type="match status" value="1"/>
</dbReference>
<dbReference type="EMBL" id="JBHULE010000019">
    <property type="protein sequence ID" value="MFD2564509.1"/>
    <property type="molecule type" value="Genomic_DNA"/>
</dbReference>